<dbReference type="GO" id="GO:0016301">
    <property type="term" value="F:kinase activity"/>
    <property type="evidence" value="ECO:0007669"/>
    <property type="project" value="UniProtKB-KW"/>
</dbReference>
<evidence type="ECO:0000256" key="11">
    <source>
        <dbReference type="SAM" id="Phobius"/>
    </source>
</evidence>
<dbReference type="PANTHER" id="PTHR45436:SF5">
    <property type="entry name" value="SENSOR HISTIDINE KINASE TRCS"/>
    <property type="match status" value="1"/>
</dbReference>
<evidence type="ECO:0000256" key="3">
    <source>
        <dbReference type="ARBA" id="ARBA00012438"/>
    </source>
</evidence>
<dbReference type="Pfam" id="PF02518">
    <property type="entry name" value="HATPase_c"/>
    <property type="match status" value="1"/>
</dbReference>
<dbReference type="PANTHER" id="PTHR45436">
    <property type="entry name" value="SENSOR HISTIDINE KINASE YKOH"/>
    <property type="match status" value="1"/>
</dbReference>
<keyword evidence="4" id="KW-0597">Phosphoprotein</keyword>
<feature type="transmembrane region" description="Helical" evidence="11">
    <location>
        <begin position="162"/>
        <end position="183"/>
    </location>
</feature>
<feature type="transmembrane region" description="Helical" evidence="11">
    <location>
        <begin position="12"/>
        <end position="33"/>
    </location>
</feature>
<keyword evidence="8 11" id="KW-1133">Transmembrane helix</keyword>
<evidence type="ECO:0000256" key="4">
    <source>
        <dbReference type="ARBA" id="ARBA00022553"/>
    </source>
</evidence>
<reference evidence="14 15" key="1">
    <citation type="submission" date="2023-07" db="EMBL/GenBank/DDBJ databases">
        <title>Sequencing the genomes of 1000 actinobacteria strains.</title>
        <authorList>
            <person name="Klenk H.-P."/>
        </authorList>
    </citation>
    <scope>NUCLEOTIDE SEQUENCE [LARGE SCALE GENOMIC DNA]</scope>
    <source>
        <strain evidence="14 15">DSM 46740</strain>
    </source>
</reference>
<evidence type="ECO:0000259" key="12">
    <source>
        <dbReference type="PROSITE" id="PS50109"/>
    </source>
</evidence>
<accession>A0ABT9QNM0</accession>
<evidence type="ECO:0000256" key="5">
    <source>
        <dbReference type="ARBA" id="ARBA00022679"/>
    </source>
</evidence>
<keyword evidence="9" id="KW-0902">Two-component regulatory system</keyword>
<dbReference type="Pfam" id="PF00512">
    <property type="entry name" value="HisKA"/>
    <property type="match status" value="1"/>
</dbReference>
<dbReference type="InterPro" id="IPR050428">
    <property type="entry name" value="TCS_sensor_his_kinase"/>
</dbReference>
<dbReference type="SMART" id="SM00387">
    <property type="entry name" value="HATPase_c"/>
    <property type="match status" value="1"/>
</dbReference>
<evidence type="ECO:0000256" key="6">
    <source>
        <dbReference type="ARBA" id="ARBA00022692"/>
    </source>
</evidence>
<dbReference type="PROSITE" id="PS50885">
    <property type="entry name" value="HAMP"/>
    <property type="match status" value="1"/>
</dbReference>
<dbReference type="Gene3D" id="6.10.340.10">
    <property type="match status" value="1"/>
</dbReference>
<dbReference type="PROSITE" id="PS50109">
    <property type="entry name" value="HIS_KIN"/>
    <property type="match status" value="1"/>
</dbReference>
<dbReference type="InterPro" id="IPR004358">
    <property type="entry name" value="Sig_transdc_His_kin-like_C"/>
</dbReference>
<gene>
    <name evidence="14" type="ORF">J2853_007574</name>
</gene>
<feature type="domain" description="Histidine kinase" evidence="12">
    <location>
        <begin position="245"/>
        <end position="451"/>
    </location>
</feature>
<dbReference type="EMBL" id="JAUSQU010000001">
    <property type="protein sequence ID" value="MDP9848363.1"/>
    <property type="molecule type" value="Genomic_DNA"/>
</dbReference>
<dbReference type="CDD" id="cd00082">
    <property type="entry name" value="HisKA"/>
    <property type="match status" value="1"/>
</dbReference>
<evidence type="ECO:0000259" key="13">
    <source>
        <dbReference type="PROSITE" id="PS50885"/>
    </source>
</evidence>
<dbReference type="Gene3D" id="1.10.287.130">
    <property type="match status" value="1"/>
</dbReference>
<dbReference type="SMART" id="SM00304">
    <property type="entry name" value="HAMP"/>
    <property type="match status" value="1"/>
</dbReference>
<dbReference type="InterPro" id="IPR003594">
    <property type="entry name" value="HATPase_dom"/>
</dbReference>
<dbReference type="CDD" id="cd06225">
    <property type="entry name" value="HAMP"/>
    <property type="match status" value="1"/>
</dbReference>
<comment type="caution">
    <text evidence="14">The sequence shown here is derived from an EMBL/GenBank/DDBJ whole genome shotgun (WGS) entry which is preliminary data.</text>
</comment>
<evidence type="ECO:0000313" key="15">
    <source>
        <dbReference type="Proteomes" id="UP001225356"/>
    </source>
</evidence>
<evidence type="ECO:0000256" key="9">
    <source>
        <dbReference type="ARBA" id="ARBA00023012"/>
    </source>
</evidence>
<dbReference type="InterPro" id="IPR003661">
    <property type="entry name" value="HisK_dim/P_dom"/>
</dbReference>
<dbReference type="InterPro" id="IPR036890">
    <property type="entry name" value="HATPase_C_sf"/>
</dbReference>
<dbReference type="SUPFAM" id="SSF55874">
    <property type="entry name" value="ATPase domain of HSP90 chaperone/DNA topoisomerase II/histidine kinase"/>
    <property type="match status" value="1"/>
</dbReference>
<protein>
    <recommendedName>
        <fullName evidence="3">histidine kinase</fullName>
        <ecNumber evidence="3">2.7.13.3</ecNumber>
    </recommendedName>
</protein>
<keyword evidence="10 11" id="KW-0472">Membrane</keyword>
<dbReference type="Pfam" id="PF00672">
    <property type="entry name" value="HAMP"/>
    <property type="match status" value="1"/>
</dbReference>
<keyword evidence="7 14" id="KW-0418">Kinase</keyword>
<keyword evidence="5" id="KW-0808">Transferase</keyword>
<dbReference type="RefSeq" id="WP_307565611.1">
    <property type="nucleotide sequence ID" value="NZ_JAUSQU010000001.1"/>
</dbReference>
<dbReference type="InterPro" id="IPR005467">
    <property type="entry name" value="His_kinase_dom"/>
</dbReference>
<proteinExistence type="predicted"/>
<dbReference type="InterPro" id="IPR036097">
    <property type="entry name" value="HisK_dim/P_sf"/>
</dbReference>
<sequence>MLRHLRPHSIQARFTLVAGILSLIVLMVIGVGLDLAIRTKIEDGLFQESLRAATYVTGWQAGSTSHLTPKARIDLLQLVDSHGRVLAASPEAASRPFMSTLRPPLYDPVQHRTECSPRSGCVVLTALRIPPLETRVFWQGEPHYVLAGTAQPPLLAEHLLELFIAAGVALIAALATWGTWWTVGRALDPVRAIRARMAEITVTDLSLRVPQPPGCDEIAQLAHTANQTLARLEESATYQRHFASVASHELKNPVAGLQTQLEEALLYPDDVDPRDTIRTSLSTTERLRAIIDDLLSLARVQTVTPAPPEPIDLGALVRDEASARVGDVPVRVRTHGEVKVLGNRIQLIGILSNLLFNAQRHAATIVEVTAAGSDGQAVVTVTDDGDGIAPKDRERVFEPFVRLSDGRRRDPKGNGLGLAISRTAAEVHRGSLRIEDSARGARFVLRLPLMDADRPPARS</sequence>
<dbReference type="Gene3D" id="3.30.565.10">
    <property type="entry name" value="Histidine kinase-like ATPase, C-terminal domain"/>
    <property type="match status" value="1"/>
</dbReference>
<evidence type="ECO:0000256" key="1">
    <source>
        <dbReference type="ARBA" id="ARBA00000085"/>
    </source>
</evidence>
<dbReference type="SMART" id="SM00388">
    <property type="entry name" value="HisKA"/>
    <property type="match status" value="1"/>
</dbReference>
<comment type="subcellular location">
    <subcellularLocation>
        <location evidence="2">Cell membrane</location>
    </subcellularLocation>
</comment>
<dbReference type="InterPro" id="IPR003660">
    <property type="entry name" value="HAMP_dom"/>
</dbReference>
<dbReference type="EC" id="2.7.13.3" evidence="3"/>
<keyword evidence="15" id="KW-1185">Reference proteome</keyword>
<evidence type="ECO:0000256" key="2">
    <source>
        <dbReference type="ARBA" id="ARBA00004236"/>
    </source>
</evidence>
<name>A0ABT9QNM0_9ACTN</name>
<dbReference type="Proteomes" id="UP001225356">
    <property type="component" value="Unassembled WGS sequence"/>
</dbReference>
<evidence type="ECO:0000313" key="14">
    <source>
        <dbReference type="EMBL" id="MDP9848363.1"/>
    </source>
</evidence>
<organism evidence="14 15">
    <name type="scientific">Streptosporangium lutulentum</name>
    <dbReference type="NCBI Taxonomy" id="1461250"/>
    <lineage>
        <taxon>Bacteria</taxon>
        <taxon>Bacillati</taxon>
        <taxon>Actinomycetota</taxon>
        <taxon>Actinomycetes</taxon>
        <taxon>Streptosporangiales</taxon>
        <taxon>Streptosporangiaceae</taxon>
        <taxon>Streptosporangium</taxon>
    </lineage>
</organism>
<dbReference type="SUPFAM" id="SSF47384">
    <property type="entry name" value="Homodimeric domain of signal transducing histidine kinase"/>
    <property type="match status" value="1"/>
</dbReference>
<keyword evidence="6 11" id="KW-0812">Transmembrane</keyword>
<comment type="catalytic activity">
    <reaction evidence="1">
        <text>ATP + protein L-histidine = ADP + protein N-phospho-L-histidine.</text>
        <dbReference type="EC" id="2.7.13.3"/>
    </reaction>
</comment>
<feature type="domain" description="HAMP" evidence="13">
    <location>
        <begin position="184"/>
        <end position="237"/>
    </location>
</feature>
<evidence type="ECO:0000256" key="7">
    <source>
        <dbReference type="ARBA" id="ARBA00022777"/>
    </source>
</evidence>
<evidence type="ECO:0000256" key="10">
    <source>
        <dbReference type="ARBA" id="ARBA00023136"/>
    </source>
</evidence>
<dbReference type="PRINTS" id="PR00344">
    <property type="entry name" value="BCTRLSENSOR"/>
</dbReference>
<evidence type="ECO:0000256" key="8">
    <source>
        <dbReference type="ARBA" id="ARBA00022989"/>
    </source>
</evidence>